<protein>
    <recommendedName>
        <fullName evidence="2">ubiquitinyl hydrolase 1</fullName>
        <ecNumber evidence="2">3.4.19.12</ecNumber>
    </recommendedName>
</protein>
<organism evidence="5 6">
    <name type="scientific">Octopus sinensis</name>
    <name type="common">East Asian common octopus</name>
    <dbReference type="NCBI Taxonomy" id="2607531"/>
    <lineage>
        <taxon>Eukaryota</taxon>
        <taxon>Metazoa</taxon>
        <taxon>Spiralia</taxon>
        <taxon>Lophotrochozoa</taxon>
        <taxon>Mollusca</taxon>
        <taxon>Cephalopoda</taxon>
        <taxon>Coleoidea</taxon>
        <taxon>Octopodiformes</taxon>
        <taxon>Octopoda</taxon>
        <taxon>Incirrata</taxon>
        <taxon>Octopodidae</taxon>
        <taxon>Octopus</taxon>
    </lineage>
</organism>
<keyword evidence="6" id="KW-0378">Hydrolase</keyword>
<dbReference type="Proteomes" id="UP000515154">
    <property type="component" value="Linkage group LG17"/>
</dbReference>
<dbReference type="EC" id="3.4.19.12" evidence="2"/>
<dbReference type="PANTHER" id="PTHR21646">
    <property type="entry name" value="UBIQUITIN CARBOXYL-TERMINAL HYDROLASE"/>
    <property type="match status" value="1"/>
</dbReference>
<dbReference type="InterPro" id="IPR050185">
    <property type="entry name" value="Ub_carboxyl-term_hydrolase"/>
</dbReference>
<dbReference type="Gene3D" id="3.90.70.10">
    <property type="entry name" value="Cysteine proteinases"/>
    <property type="match status" value="2"/>
</dbReference>
<dbReference type="PROSITE" id="PS00972">
    <property type="entry name" value="USP_1"/>
    <property type="match status" value="1"/>
</dbReference>
<dbReference type="InterPro" id="IPR038765">
    <property type="entry name" value="Papain-like_cys_pep_sf"/>
</dbReference>
<dbReference type="Pfam" id="PF00443">
    <property type="entry name" value="UCH"/>
    <property type="match status" value="1"/>
</dbReference>
<dbReference type="PROSITE" id="PS00973">
    <property type="entry name" value="USP_2"/>
    <property type="match status" value="1"/>
</dbReference>
<gene>
    <name evidence="6" type="primary">LOC115220894</name>
</gene>
<evidence type="ECO:0000313" key="5">
    <source>
        <dbReference type="Proteomes" id="UP000515154"/>
    </source>
</evidence>
<feature type="region of interest" description="Disordered" evidence="3">
    <location>
        <begin position="867"/>
        <end position="904"/>
    </location>
</feature>
<evidence type="ECO:0000313" key="6">
    <source>
        <dbReference type="RefSeq" id="XP_029646951.1"/>
    </source>
</evidence>
<dbReference type="SUPFAM" id="SSF54001">
    <property type="entry name" value="Cysteine proteinases"/>
    <property type="match status" value="1"/>
</dbReference>
<evidence type="ECO:0000259" key="4">
    <source>
        <dbReference type="PROSITE" id="PS50235"/>
    </source>
</evidence>
<feature type="compositionally biased region" description="Polar residues" evidence="3">
    <location>
        <begin position="879"/>
        <end position="899"/>
    </location>
</feature>
<dbReference type="RefSeq" id="XP_029646951.1">
    <property type="nucleotide sequence ID" value="XM_029791091.2"/>
</dbReference>
<evidence type="ECO:0000256" key="2">
    <source>
        <dbReference type="ARBA" id="ARBA00012759"/>
    </source>
</evidence>
<dbReference type="InterPro" id="IPR018200">
    <property type="entry name" value="USP_CS"/>
</dbReference>
<dbReference type="PROSITE" id="PS50235">
    <property type="entry name" value="USP_3"/>
    <property type="match status" value="1"/>
</dbReference>
<dbReference type="InterPro" id="IPR028889">
    <property type="entry name" value="USP"/>
</dbReference>
<dbReference type="GO" id="GO:0016579">
    <property type="term" value="P:protein deubiquitination"/>
    <property type="evidence" value="ECO:0007669"/>
    <property type="project" value="InterPro"/>
</dbReference>
<reference evidence="6" key="1">
    <citation type="submission" date="2025-08" db="UniProtKB">
        <authorList>
            <consortium name="RefSeq"/>
        </authorList>
    </citation>
    <scope>IDENTIFICATION</scope>
</reference>
<evidence type="ECO:0000256" key="1">
    <source>
        <dbReference type="ARBA" id="ARBA00000707"/>
    </source>
</evidence>
<dbReference type="KEGG" id="osn:115220894"/>
<evidence type="ECO:0000256" key="3">
    <source>
        <dbReference type="SAM" id="MobiDB-lite"/>
    </source>
</evidence>
<keyword evidence="5" id="KW-1185">Reference proteome</keyword>
<name>A0A6P7TB72_9MOLL</name>
<sequence>MFTSKSQPKFATLCENNHNICMDEDKQKTPEYNIDSTHSLDTINKSNRKAVSNSKKPHRKASFKNVKDFMSRIVMRQLQLQPYDSEQFDYSCNTSHDEDDKRYFTNLNSCGDSAIVSVATVTPIGDTLLNVKYKGDQNISVMSAPKSNHSNSTMASNVSCNPSAVTPLSETSDGTKYKHYNSCCESTIRPLLTHNNNNNGINSDQNIRHGRQNKFKTPVWNDTTPGTVGLYNHGNTCFMNAVLQCISNASFLSGYFVMGHYKEELKNNKNVCKKFGSSGEVTEQLGILLRSIWSGKYNPDISSDFKTVIGKYNSQFKGFNQHDAQEFLLWLLDQVHEDLNLPIKKSKNNQQGKFSSEKRSMVSELSLSKQTIIYQMFRGLYQSSLTCLKCRRQSNTYDPYLCLSLPLPQICNRAIYIIIVYLDPNVTLKRIGILMKNTETFGDLRKCLSQLPSHYPAIPKLKYLLCQIDDNGYCNSYSDSKLLSDVAESEDIYLFELPTPVFQPEISLTSNFHDQQDRRHSYEMSSINILLVHAEQINSTAVSGKCIRFCCPHIISVLRDISYPDLQNRILQSLGPALKENLSNYSMSKQKLLMRLHVMDRNFQHNYLPNDVEMPLYMPVIDKVLGVHDGNLEELPLRIIVEWDSHLWEMIVNHTAQLLEEHSSVINVQTMQQKMGHTTLKDCFYLYTQEEKLSGDAWRCPHCRHQQTGAIKKLRLCSLPEILVVHLKRFKQVKMQRNKVDILVDFPMWSLDLSQYLVNFSKWNQHMHDGYSSTYDESLRDAYDLFAVCNHYGNLIGGHYTAFCKNPVDGSWYQFDDTQVKPISKKEVVTKAAYLLFYQHRELFKHQKDELLTGTHWICTLHGTSSSLDCASDPPPRPTSYSIDQSPALSSDQTSSCQPDSAVRMNPYDHPCSSPPVHFVNSTTFQSTRGIPKTHTNSSDCNYQSLKTSEEEHSFKISAERQQNQKTSGQITNPGTRTELKKFATIARTENRFDNNSSVVFSRSKTYDDIKSCSQLSSKKSNISQGSETQSITEPIRYQPQLHLHKYKEQTSAFHKKKLLGPCLKESSV</sequence>
<accession>A0A6P7TB72</accession>
<proteinExistence type="predicted"/>
<dbReference type="AlphaFoldDB" id="A0A6P7TB72"/>
<feature type="domain" description="USP" evidence="4">
    <location>
        <begin position="228"/>
        <end position="841"/>
    </location>
</feature>
<comment type="catalytic activity">
    <reaction evidence="1">
        <text>Thiol-dependent hydrolysis of ester, thioester, amide, peptide and isopeptide bonds formed by the C-terminal Gly of ubiquitin (a 76-residue protein attached to proteins as an intracellular targeting signal).</text>
        <dbReference type="EC" id="3.4.19.12"/>
    </reaction>
</comment>
<dbReference type="InterPro" id="IPR001394">
    <property type="entry name" value="Peptidase_C19_UCH"/>
</dbReference>
<dbReference type="GO" id="GO:0004843">
    <property type="term" value="F:cysteine-type deubiquitinase activity"/>
    <property type="evidence" value="ECO:0007669"/>
    <property type="project" value="UniProtKB-EC"/>
</dbReference>
<dbReference type="PANTHER" id="PTHR21646:SF14">
    <property type="entry name" value="FI05488P"/>
    <property type="match status" value="1"/>
</dbReference>